<dbReference type="AlphaFoldDB" id="A0A026VTF5"/>
<dbReference type="InterPro" id="IPR006287">
    <property type="entry name" value="DJ-1"/>
</dbReference>
<gene>
    <name evidence="6" type="ORF">DMN91_001209</name>
    <name evidence="5" type="ORF">X777_00552</name>
</gene>
<dbReference type="Proteomes" id="UP000053097">
    <property type="component" value="Unassembled WGS sequence"/>
</dbReference>
<evidence type="ECO:0000256" key="2">
    <source>
        <dbReference type="ARBA" id="ARBA00022490"/>
    </source>
</evidence>
<keyword evidence="3" id="KW-0558">Oxidation</keyword>
<dbReference type="EMBL" id="KK108051">
    <property type="protein sequence ID" value="EZA46960.1"/>
    <property type="molecule type" value="Genomic_DNA"/>
</dbReference>
<dbReference type="Pfam" id="PF01965">
    <property type="entry name" value="DJ-1_PfpI"/>
    <property type="match status" value="1"/>
</dbReference>
<dbReference type="NCBIfam" id="TIGR01383">
    <property type="entry name" value="not_thiJ"/>
    <property type="match status" value="1"/>
</dbReference>
<dbReference type="Gene3D" id="3.40.50.880">
    <property type="match status" value="1"/>
</dbReference>
<feature type="domain" description="DJ-1/PfpI" evidence="4">
    <location>
        <begin position="29"/>
        <end position="192"/>
    </location>
</feature>
<evidence type="ECO:0000313" key="5">
    <source>
        <dbReference type="EMBL" id="EZA46960.1"/>
    </source>
</evidence>
<dbReference type="Proteomes" id="UP000279307">
    <property type="component" value="Chromosome 1"/>
</dbReference>
<dbReference type="CDD" id="cd03135">
    <property type="entry name" value="GATase1_DJ-1"/>
    <property type="match status" value="1"/>
</dbReference>
<evidence type="ECO:0000256" key="1">
    <source>
        <dbReference type="ARBA" id="ARBA00004496"/>
    </source>
</evidence>
<dbReference type="STRING" id="2015173.A0A026VTF5"/>
<dbReference type="OrthoDB" id="543156at2759"/>
<evidence type="ECO:0000313" key="6">
    <source>
        <dbReference type="EMBL" id="RLU27405.1"/>
    </source>
</evidence>
<dbReference type="PANTHER" id="PTHR48094:SF12">
    <property type="entry name" value="PARKINSON DISEASE PROTEIN 7 HOMOLOG"/>
    <property type="match status" value="1"/>
</dbReference>
<protein>
    <submittedName>
        <fullName evidence="5">Protein DJ-1</fullName>
    </submittedName>
</protein>
<sequence length="213" mass="22883">MLSLTFLTRFNPIVYAVARRAFYKKMEKKSALLVVADGSEEMEAVISADVLRRAGVDVTIASLSNSPCVTCSRNVAVCADVLFADVVHETFDAVVLPGGLGGAKTFAASAELGELLKKQHEENRIIAAICAAPLALKAHDIAKGKAITSYPSMKNELANDYNYLEDKVVTTDNIITSRGPATAFAFALAIVEKLMNKETAGTVAKAMLYDDYQ</sequence>
<dbReference type="GO" id="GO:0005634">
    <property type="term" value="C:nucleus"/>
    <property type="evidence" value="ECO:0007669"/>
    <property type="project" value="TreeGrafter"/>
</dbReference>
<dbReference type="GO" id="GO:0005739">
    <property type="term" value="C:mitochondrion"/>
    <property type="evidence" value="ECO:0007669"/>
    <property type="project" value="TreeGrafter"/>
</dbReference>
<dbReference type="InterPro" id="IPR002818">
    <property type="entry name" value="DJ-1/PfpI"/>
</dbReference>
<evidence type="ECO:0000313" key="7">
    <source>
        <dbReference type="Proteomes" id="UP000053097"/>
    </source>
</evidence>
<reference evidence="6 8" key="2">
    <citation type="journal article" date="2018" name="Genome Res.">
        <title>The genomic architecture and molecular evolution of ant odorant receptors.</title>
        <authorList>
            <person name="McKenzie S.K."/>
            <person name="Kronauer D.J.C."/>
        </authorList>
    </citation>
    <scope>NUCLEOTIDE SEQUENCE [LARGE SCALE GENOMIC DNA]</scope>
    <source>
        <strain evidence="6">Clonal line C1</strain>
    </source>
</reference>
<comment type="subcellular location">
    <subcellularLocation>
        <location evidence="1">Cytoplasm</location>
    </subcellularLocation>
</comment>
<dbReference type="SUPFAM" id="SSF52317">
    <property type="entry name" value="Class I glutamine amidotransferase-like"/>
    <property type="match status" value="1"/>
</dbReference>
<reference evidence="5 7" key="1">
    <citation type="journal article" date="2014" name="Curr. Biol.">
        <title>The genome of the clonal raider ant Cerapachys biroi.</title>
        <authorList>
            <person name="Oxley P.R."/>
            <person name="Ji L."/>
            <person name="Fetter-Pruneda I."/>
            <person name="McKenzie S.K."/>
            <person name="Li C."/>
            <person name="Hu H."/>
            <person name="Zhang G."/>
            <person name="Kronauer D.J."/>
        </authorList>
    </citation>
    <scope>NUCLEOTIDE SEQUENCE [LARGE SCALE GENOMIC DNA]</scope>
</reference>
<keyword evidence="2" id="KW-0963">Cytoplasm</keyword>
<organism evidence="5 7">
    <name type="scientific">Ooceraea biroi</name>
    <name type="common">Clonal raider ant</name>
    <name type="synonym">Cerapachys biroi</name>
    <dbReference type="NCBI Taxonomy" id="2015173"/>
    <lineage>
        <taxon>Eukaryota</taxon>
        <taxon>Metazoa</taxon>
        <taxon>Ecdysozoa</taxon>
        <taxon>Arthropoda</taxon>
        <taxon>Hexapoda</taxon>
        <taxon>Insecta</taxon>
        <taxon>Pterygota</taxon>
        <taxon>Neoptera</taxon>
        <taxon>Endopterygota</taxon>
        <taxon>Hymenoptera</taxon>
        <taxon>Apocrita</taxon>
        <taxon>Aculeata</taxon>
        <taxon>Formicoidea</taxon>
        <taxon>Formicidae</taxon>
        <taxon>Dorylinae</taxon>
        <taxon>Ooceraea</taxon>
    </lineage>
</organism>
<dbReference type="OMA" id="KATCYPG"/>
<evidence type="ECO:0000256" key="3">
    <source>
        <dbReference type="ARBA" id="ARBA00023097"/>
    </source>
</evidence>
<dbReference type="FunFam" id="3.40.50.880:FF:000022">
    <property type="entry name" value="protein deglycase DJ-1"/>
    <property type="match status" value="1"/>
</dbReference>
<evidence type="ECO:0000313" key="8">
    <source>
        <dbReference type="Proteomes" id="UP000279307"/>
    </source>
</evidence>
<accession>A0A026VTF5</accession>
<proteinExistence type="predicted"/>
<dbReference type="InterPro" id="IPR029062">
    <property type="entry name" value="Class_I_gatase-like"/>
</dbReference>
<dbReference type="GO" id="GO:0006979">
    <property type="term" value="P:response to oxidative stress"/>
    <property type="evidence" value="ECO:0007669"/>
    <property type="project" value="UniProtKB-ARBA"/>
</dbReference>
<keyword evidence="7" id="KW-1185">Reference proteome</keyword>
<dbReference type="PANTHER" id="PTHR48094">
    <property type="entry name" value="PROTEIN/NUCLEIC ACID DEGLYCASE DJ-1-RELATED"/>
    <property type="match status" value="1"/>
</dbReference>
<dbReference type="InterPro" id="IPR050325">
    <property type="entry name" value="Prot/Nucl_acid_deglycase"/>
</dbReference>
<dbReference type="GO" id="GO:1903189">
    <property type="term" value="P:glyoxal metabolic process"/>
    <property type="evidence" value="ECO:0007669"/>
    <property type="project" value="TreeGrafter"/>
</dbReference>
<dbReference type="GO" id="GO:0051896">
    <property type="term" value="P:regulation of phosphatidylinositol 3-kinase/protein kinase B signal transduction"/>
    <property type="evidence" value="ECO:0007669"/>
    <property type="project" value="UniProtKB-ARBA"/>
</dbReference>
<name>A0A026VTF5_OOCBI</name>
<reference evidence="6" key="3">
    <citation type="submission" date="2018-07" db="EMBL/GenBank/DDBJ databases">
        <authorList>
            <person name="Mckenzie S.K."/>
            <person name="Kronauer D.J.C."/>
        </authorList>
    </citation>
    <scope>NUCLEOTIDE SEQUENCE</scope>
    <source>
        <strain evidence="6">Clonal line C1</strain>
    </source>
</reference>
<evidence type="ECO:0000259" key="4">
    <source>
        <dbReference type="Pfam" id="PF01965"/>
    </source>
</evidence>
<dbReference type="EMBL" id="QOIP01000001">
    <property type="protein sequence ID" value="RLU27405.1"/>
    <property type="molecule type" value="Genomic_DNA"/>
</dbReference>